<keyword evidence="1" id="KW-0472">Membrane</keyword>
<organism evidence="2 3">
    <name type="scientific">Paenibacillus thiaminolyticus</name>
    <name type="common">Bacillus thiaminolyticus</name>
    <dbReference type="NCBI Taxonomy" id="49283"/>
    <lineage>
        <taxon>Bacteria</taxon>
        <taxon>Bacillati</taxon>
        <taxon>Bacillota</taxon>
        <taxon>Bacilli</taxon>
        <taxon>Bacillales</taxon>
        <taxon>Paenibacillaceae</taxon>
        <taxon>Paenibacillus</taxon>
    </lineage>
</organism>
<dbReference type="PANTHER" id="PTHR35792:SF1">
    <property type="entry name" value="SLL0268 PROTEIN"/>
    <property type="match status" value="1"/>
</dbReference>
<evidence type="ECO:0000256" key="1">
    <source>
        <dbReference type="SAM" id="Phobius"/>
    </source>
</evidence>
<protein>
    <submittedName>
        <fullName evidence="2">YtxH domain-containing protein</fullName>
    </submittedName>
</protein>
<dbReference type="AlphaFoldDB" id="A0A3A3GUY5"/>
<comment type="caution">
    <text evidence="2">The sequence shown here is derived from an EMBL/GenBank/DDBJ whole genome shotgun (WGS) entry which is preliminary data.</text>
</comment>
<evidence type="ECO:0000313" key="2">
    <source>
        <dbReference type="EMBL" id="RJG15806.1"/>
    </source>
</evidence>
<dbReference type="RefSeq" id="WP_119796757.1">
    <property type="nucleotide sequence ID" value="NZ_QYZD01000065.1"/>
</dbReference>
<gene>
    <name evidence="2" type="ORF">DQX05_29265</name>
</gene>
<sequence length="113" mass="12456">MANGNKKFWIGTLVGGIAGSVAALLLAPKSGRELRADIAEGAQELNEKTQRLAKQIGEQKDNLLATAREKAAGLQEQWSQWRRADDEAELTVLDDTVDVAPEEQEKELEVTRR</sequence>
<dbReference type="EMBL" id="QYZD01000065">
    <property type="protein sequence ID" value="RJG15806.1"/>
    <property type="molecule type" value="Genomic_DNA"/>
</dbReference>
<dbReference type="InterPro" id="IPR024623">
    <property type="entry name" value="YtxH"/>
</dbReference>
<name>A0A3A3GUY5_PANTH</name>
<reference evidence="2 3" key="1">
    <citation type="submission" date="2018-09" db="EMBL/GenBank/DDBJ databases">
        <title>Paenibacillus SK2017-BO5.</title>
        <authorList>
            <person name="Piskunova J.V."/>
            <person name="Dubiley S.A."/>
            <person name="Severinov K.V."/>
        </authorList>
    </citation>
    <scope>NUCLEOTIDE SEQUENCE [LARGE SCALE GENOMIC DNA]</scope>
    <source>
        <strain evidence="2 3">BO5</strain>
    </source>
</reference>
<dbReference type="Proteomes" id="UP000266177">
    <property type="component" value="Unassembled WGS sequence"/>
</dbReference>
<feature type="transmembrane region" description="Helical" evidence="1">
    <location>
        <begin position="6"/>
        <end position="27"/>
    </location>
</feature>
<dbReference type="OrthoDB" id="9810874at2"/>
<evidence type="ECO:0000313" key="3">
    <source>
        <dbReference type="Proteomes" id="UP000266177"/>
    </source>
</evidence>
<accession>A0A3A3GUY5</accession>
<dbReference type="InterPro" id="IPR052928">
    <property type="entry name" value="Desiccation-related_membrane"/>
</dbReference>
<keyword evidence="1" id="KW-0812">Transmembrane</keyword>
<proteinExistence type="predicted"/>
<keyword evidence="1" id="KW-1133">Transmembrane helix</keyword>
<dbReference type="Pfam" id="PF12732">
    <property type="entry name" value="YtxH"/>
    <property type="match status" value="1"/>
</dbReference>
<dbReference type="PANTHER" id="PTHR35792">
    <property type="entry name" value="GENERAL STRESS PROTEIN"/>
    <property type="match status" value="1"/>
</dbReference>